<comment type="similarity">
    <text evidence="3 12">Belongs to the glycosyltransferase 10 family.</text>
</comment>
<evidence type="ECO:0000256" key="8">
    <source>
        <dbReference type="ARBA" id="ARBA00022989"/>
    </source>
</evidence>
<evidence type="ECO:0000256" key="12">
    <source>
        <dbReference type="RuleBase" id="RU003832"/>
    </source>
</evidence>
<evidence type="ECO:0000256" key="10">
    <source>
        <dbReference type="ARBA" id="ARBA00023136"/>
    </source>
</evidence>
<keyword evidence="10 12" id="KW-0472">Membrane</keyword>
<keyword evidence="16" id="KW-1185">Reference proteome</keyword>
<evidence type="ECO:0000256" key="1">
    <source>
        <dbReference type="ARBA" id="ARBA00004447"/>
    </source>
</evidence>
<dbReference type="FunFam" id="3.40.50.11660:FF:000002">
    <property type="entry name" value="Alpha-(1,3)-fucosyltransferase"/>
    <property type="match status" value="1"/>
</dbReference>
<evidence type="ECO:0000256" key="2">
    <source>
        <dbReference type="ARBA" id="ARBA00004922"/>
    </source>
</evidence>
<dbReference type="PANTHER" id="PTHR48438:SF1">
    <property type="entry name" value="ALPHA-(1,3)-FUCOSYLTRANSFERASE C-RELATED"/>
    <property type="match status" value="1"/>
</dbReference>
<dbReference type="EMBL" id="OV170233">
    <property type="protein sequence ID" value="CAH0719025.1"/>
    <property type="molecule type" value="Genomic_DNA"/>
</dbReference>
<dbReference type="InterPro" id="IPR031481">
    <property type="entry name" value="Glyco_tran_10_N"/>
</dbReference>
<evidence type="ECO:0000259" key="13">
    <source>
        <dbReference type="Pfam" id="PF00852"/>
    </source>
</evidence>
<dbReference type="Proteomes" id="UP000838878">
    <property type="component" value="Chromosome 13"/>
</dbReference>
<dbReference type="GO" id="GO:0032580">
    <property type="term" value="C:Golgi cisterna membrane"/>
    <property type="evidence" value="ECO:0007669"/>
    <property type="project" value="UniProtKB-SubCell"/>
</dbReference>
<protein>
    <recommendedName>
        <fullName evidence="12">Fucosyltransferase</fullName>
        <ecNumber evidence="12">2.4.1.-</ecNumber>
    </recommendedName>
</protein>
<dbReference type="OrthoDB" id="427096at2759"/>
<evidence type="ECO:0000256" key="4">
    <source>
        <dbReference type="ARBA" id="ARBA00022676"/>
    </source>
</evidence>
<dbReference type="AlphaFoldDB" id="A0A8J9YA93"/>
<comment type="subcellular location">
    <subcellularLocation>
        <location evidence="1 12">Golgi apparatus</location>
        <location evidence="1 12">Golgi stack membrane</location>
        <topology evidence="1 12">Single-pass type II membrane protein</topology>
    </subcellularLocation>
</comment>
<feature type="non-terminal residue" evidence="15">
    <location>
        <position position="421"/>
    </location>
</feature>
<keyword evidence="8 12" id="KW-1133">Transmembrane helix</keyword>
<dbReference type="InterPro" id="IPR055270">
    <property type="entry name" value="Glyco_tran_10_C"/>
</dbReference>
<proteinExistence type="inferred from homology"/>
<keyword evidence="9 12" id="KW-0333">Golgi apparatus</keyword>
<sequence length="421" mass="49194">MPQFIQRRKYFITSMAPSNAARLFLIITSISLMISVIWIQLIEKEDTSSLVTEALQNVARDHRYAEVYRKVERLQKDTKYILLWTSYEFSPFYYFGNGQRAFIDKNCENINCYVTTDRNFFDGDTTKFDAIALNGRNIDTLTKSQLPAYRSPHQKFIYVNSESADNYPVCADIFDNFFNWSSTYRLDSDVPFPYIQIRNSKGDIVGPKKDMKWIENGFVLDEDLEATIQNKSKAVAWFVSHCTSRSGREVYVKQLQKELQKYGFTVDIYGSCGSLKCPKSRKHSCNSILERDYYFYLAFENSFAEDYVTEKLLTALQHDAVPIVYGGANYSRFLPPGSYLNAQNTNPNELAKTIVEVMSSKEKYKKFFYWKLSYTYHDPSTKDNVCSLCKALNDRDFVKKQGIYRNFRKWWNPKYGDLCRV</sequence>
<gene>
    <name evidence="15" type="ORF">BINO364_LOCUS5422</name>
</gene>
<feature type="domain" description="Fucosyltransferase N-terminal" evidence="14">
    <location>
        <begin position="77"/>
        <end position="194"/>
    </location>
</feature>
<feature type="domain" description="Fucosyltransferase C-terminal" evidence="13">
    <location>
        <begin position="229"/>
        <end position="410"/>
    </location>
</feature>
<feature type="transmembrane region" description="Helical" evidence="12">
    <location>
        <begin position="21"/>
        <end position="41"/>
    </location>
</feature>
<keyword evidence="5 12" id="KW-0808">Transferase</keyword>
<dbReference type="Pfam" id="PF00852">
    <property type="entry name" value="Glyco_transf_10"/>
    <property type="match status" value="1"/>
</dbReference>
<reference evidence="15" key="1">
    <citation type="submission" date="2021-12" db="EMBL/GenBank/DDBJ databases">
        <authorList>
            <person name="Martin H S."/>
        </authorList>
    </citation>
    <scope>NUCLEOTIDE SEQUENCE</scope>
</reference>
<dbReference type="GO" id="GO:0008417">
    <property type="term" value="F:fucosyltransferase activity"/>
    <property type="evidence" value="ECO:0007669"/>
    <property type="project" value="InterPro"/>
</dbReference>
<name>A0A8J9YA93_9NEOP</name>
<accession>A0A8J9YA93</accession>
<dbReference type="InterPro" id="IPR038577">
    <property type="entry name" value="GT10-like_C_sf"/>
</dbReference>
<evidence type="ECO:0000313" key="15">
    <source>
        <dbReference type="EMBL" id="CAH0719025.1"/>
    </source>
</evidence>
<keyword evidence="7" id="KW-0735">Signal-anchor</keyword>
<evidence type="ECO:0000256" key="7">
    <source>
        <dbReference type="ARBA" id="ARBA00022968"/>
    </source>
</evidence>
<evidence type="ECO:0000256" key="3">
    <source>
        <dbReference type="ARBA" id="ARBA00008919"/>
    </source>
</evidence>
<evidence type="ECO:0000256" key="11">
    <source>
        <dbReference type="ARBA" id="ARBA00023180"/>
    </source>
</evidence>
<dbReference type="EC" id="2.4.1.-" evidence="12"/>
<dbReference type="Gene3D" id="3.40.50.11660">
    <property type="entry name" value="Glycosyl transferase family 10, C-terminal domain"/>
    <property type="match status" value="1"/>
</dbReference>
<evidence type="ECO:0000256" key="9">
    <source>
        <dbReference type="ARBA" id="ARBA00023034"/>
    </source>
</evidence>
<dbReference type="UniPathway" id="UPA00378"/>
<dbReference type="Pfam" id="PF17039">
    <property type="entry name" value="Glyco_tran_10_N"/>
    <property type="match status" value="1"/>
</dbReference>
<keyword evidence="6 12" id="KW-0812">Transmembrane</keyword>
<dbReference type="SUPFAM" id="SSF53756">
    <property type="entry name" value="UDP-Glycosyltransferase/glycogen phosphorylase"/>
    <property type="match status" value="1"/>
</dbReference>
<evidence type="ECO:0000256" key="6">
    <source>
        <dbReference type="ARBA" id="ARBA00022692"/>
    </source>
</evidence>
<keyword evidence="4 12" id="KW-0328">Glycosyltransferase</keyword>
<dbReference type="InterPro" id="IPR001503">
    <property type="entry name" value="Glyco_trans_10"/>
</dbReference>
<evidence type="ECO:0000256" key="5">
    <source>
        <dbReference type="ARBA" id="ARBA00022679"/>
    </source>
</evidence>
<comment type="pathway">
    <text evidence="2">Protein modification; protein glycosylation.</text>
</comment>
<dbReference type="PANTHER" id="PTHR48438">
    <property type="entry name" value="ALPHA-(1,3)-FUCOSYLTRANSFERASE C-RELATED"/>
    <property type="match status" value="1"/>
</dbReference>
<keyword evidence="11" id="KW-0325">Glycoprotein</keyword>
<organism evidence="15 16">
    <name type="scientific">Brenthis ino</name>
    <name type="common">lesser marbled fritillary</name>
    <dbReference type="NCBI Taxonomy" id="405034"/>
    <lineage>
        <taxon>Eukaryota</taxon>
        <taxon>Metazoa</taxon>
        <taxon>Ecdysozoa</taxon>
        <taxon>Arthropoda</taxon>
        <taxon>Hexapoda</taxon>
        <taxon>Insecta</taxon>
        <taxon>Pterygota</taxon>
        <taxon>Neoptera</taxon>
        <taxon>Endopterygota</taxon>
        <taxon>Lepidoptera</taxon>
        <taxon>Glossata</taxon>
        <taxon>Ditrysia</taxon>
        <taxon>Papilionoidea</taxon>
        <taxon>Nymphalidae</taxon>
        <taxon>Heliconiinae</taxon>
        <taxon>Argynnini</taxon>
        <taxon>Brenthis</taxon>
    </lineage>
</organism>
<evidence type="ECO:0000259" key="14">
    <source>
        <dbReference type="Pfam" id="PF17039"/>
    </source>
</evidence>
<evidence type="ECO:0000313" key="16">
    <source>
        <dbReference type="Proteomes" id="UP000838878"/>
    </source>
</evidence>